<name>A0A0S4IWV8_BODSA</name>
<dbReference type="Pfam" id="PF00211">
    <property type="entry name" value="Guanylate_cyc"/>
    <property type="match status" value="1"/>
</dbReference>
<proteinExistence type="predicted"/>
<dbReference type="InterPro" id="IPR050697">
    <property type="entry name" value="Adenylyl/Guanylyl_Cyclase_3/4"/>
</dbReference>
<sequence length="252" mass="27533">WGVGSVKFDAVSQGYDYYGTLVNTAARVEGVGNGGQVLATRDLYARLEEEGFDLGCVEVTALGPQPLRGLDEPVPLYQLCPAALRGREFAALRLDVENDATDGTTATSIETHSTQVDETPELLLARLVKRQRDSGPLYDHLLRVLQFMETLLKTCPMSWRKETVKTLLKKWHVHPRHPREKEPVERTLAFDVVALIGRVGVAAEEARRVAGSHSNGTDAASSVALSFGARRVQRRRSGGIMSVQSLGGVSPQ</sequence>
<accession>A0A0S4IWV8</accession>
<feature type="non-terminal residue" evidence="2">
    <location>
        <position position="1"/>
    </location>
</feature>
<dbReference type="GO" id="GO:0009190">
    <property type="term" value="P:cyclic nucleotide biosynthetic process"/>
    <property type="evidence" value="ECO:0007669"/>
    <property type="project" value="InterPro"/>
</dbReference>
<dbReference type="Gene3D" id="3.30.70.1230">
    <property type="entry name" value="Nucleotide cyclase"/>
    <property type="match status" value="1"/>
</dbReference>
<dbReference type="EMBL" id="CYKH01000595">
    <property type="protein sequence ID" value="CUG06520.1"/>
    <property type="molecule type" value="Genomic_DNA"/>
</dbReference>
<feature type="domain" description="Guanylate cyclase" evidence="1">
    <location>
        <begin position="12"/>
        <end position="58"/>
    </location>
</feature>
<dbReference type="GO" id="GO:0035556">
    <property type="term" value="P:intracellular signal transduction"/>
    <property type="evidence" value="ECO:0007669"/>
    <property type="project" value="InterPro"/>
</dbReference>
<dbReference type="Proteomes" id="UP000051952">
    <property type="component" value="Unassembled WGS sequence"/>
</dbReference>
<protein>
    <submittedName>
        <fullName evidence="2">Receptor-type adenylate cyclase, putative</fullName>
    </submittedName>
</protein>
<evidence type="ECO:0000259" key="1">
    <source>
        <dbReference type="Pfam" id="PF00211"/>
    </source>
</evidence>
<evidence type="ECO:0000313" key="3">
    <source>
        <dbReference type="Proteomes" id="UP000051952"/>
    </source>
</evidence>
<dbReference type="InterPro" id="IPR029787">
    <property type="entry name" value="Nucleotide_cyclase"/>
</dbReference>
<keyword evidence="3" id="KW-1185">Reference proteome</keyword>
<dbReference type="AlphaFoldDB" id="A0A0S4IWV8"/>
<dbReference type="PANTHER" id="PTHR43081">
    <property type="entry name" value="ADENYLATE CYCLASE, TERMINAL-DIFFERENTIATION SPECIFIC-RELATED"/>
    <property type="match status" value="1"/>
</dbReference>
<dbReference type="SUPFAM" id="SSF55073">
    <property type="entry name" value="Nucleotide cyclase"/>
    <property type="match status" value="1"/>
</dbReference>
<organism evidence="2 3">
    <name type="scientific">Bodo saltans</name>
    <name type="common">Flagellated protozoan</name>
    <dbReference type="NCBI Taxonomy" id="75058"/>
    <lineage>
        <taxon>Eukaryota</taxon>
        <taxon>Discoba</taxon>
        <taxon>Euglenozoa</taxon>
        <taxon>Kinetoplastea</taxon>
        <taxon>Metakinetoplastina</taxon>
        <taxon>Eubodonida</taxon>
        <taxon>Bodonidae</taxon>
        <taxon>Bodo</taxon>
    </lineage>
</organism>
<dbReference type="VEuPathDB" id="TriTrypDB:BSAL_72980"/>
<reference evidence="3" key="1">
    <citation type="submission" date="2015-09" db="EMBL/GenBank/DDBJ databases">
        <authorList>
            <consortium name="Pathogen Informatics"/>
        </authorList>
    </citation>
    <scope>NUCLEOTIDE SEQUENCE [LARGE SCALE GENOMIC DNA]</scope>
    <source>
        <strain evidence="3">Lake Konstanz</strain>
    </source>
</reference>
<dbReference type="PANTHER" id="PTHR43081:SF1">
    <property type="entry name" value="ADENYLATE CYCLASE, TERMINAL-DIFFERENTIATION SPECIFIC"/>
    <property type="match status" value="1"/>
</dbReference>
<keyword evidence="2" id="KW-0675">Receptor</keyword>
<dbReference type="InterPro" id="IPR001054">
    <property type="entry name" value="A/G_cyclase"/>
</dbReference>
<gene>
    <name evidence="2" type="ORF">BSAL_72980</name>
</gene>
<evidence type="ECO:0000313" key="2">
    <source>
        <dbReference type="EMBL" id="CUG06520.1"/>
    </source>
</evidence>
<dbReference type="OrthoDB" id="542522at2759"/>